<dbReference type="NCBIfam" id="NF003217">
    <property type="entry name" value="PRK04183.1"/>
    <property type="match status" value="1"/>
</dbReference>
<evidence type="ECO:0000313" key="12">
    <source>
        <dbReference type="Proteomes" id="UP000006903"/>
    </source>
</evidence>
<dbReference type="InterPro" id="IPR027474">
    <property type="entry name" value="L-asparaginase_N"/>
</dbReference>
<dbReference type="InterPro" id="IPR040918">
    <property type="entry name" value="GatD_N"/>
</dbReference>
<evidence type="ECO:0000256" key="6">
    <source>
        <dbReference type="PROSITE-ProRule" id="PRU10099"/>
    </source>
</evidence>
<feature type="active site" evidence="5">
    <location>
        <position position="262"/>
    </location>
</feature>
<dbReference type="STRING" id="490899.DKAM_0819"/>
<dbReference type="eggNOG" id="arCOG01924">
    <property type="taxonomic scope" value="Archaea"/>
</dbReference>
<keyword evidence="3 5" id="KW-0067">ATP-binding</keyword>
<dbReference type="GO" id="GO:0005524">
    <property type="term" value="F:ATP binding"/>
    <property type="evidence" value="ECO:0007669"/>
    <property type="project" value="UniProtKB-KW"/>
</dbReference>
<dbReference type="PROSITE" id="PS00144">
    <property type="entry name" value="ASN_GLN_ASE_1"/>
    <property type="match status" value="1"/>
</dbReference>
<evidence type="ECO:0000259" key="10">
    <source>
        <dbReference type="Pfam" id="PF18195"/>
    </source>
</evidence>
<dbReference type="InterPro" id="IPR020827">
    <property type="entry name" value="Asparaginase/glutaminase_AS1"/>
</dbReference>
<protein>
    <recommendedName>
        <fullName evidence="5 7">Glutamyl-tRNA(Gln) amidotransferase subunit D</fullName>
        <shortName evidence="5">Glu-ADT subunit D</shortName>
        <ecNumber evidence="5 7">6.3.5.-</ecNumber>
    </recommendedName>
</protein>
<dbReference type="InterPro" id="IPR027473">
    <property type="entry name" value="L-asparaginase_C"/>
</dbReference>
<evidence type="ECO:0000256" key="2">
    <source>
        <dbReference type="ARBA" id="ARBA00022741"/>
    </source>
</evidence>
<dbReference type="PROSITE" id="PS51732">
    <property type="entry name" value="ASN_GLN_ASE_3"/>
    <property type="match status" value="1"/>
</dbReference>
<sequence length="451" mass="49773">MELYYGYSGNVARILRSIGVEPGDKIVVVLKDGTVFNGILLPRQVLYSGRPVLVLKLDNGYNIGLNIDEVSDLRLVSKKQVHHHVGVEAVGRAEGLPRIVLLGTGGTIASKVDYETGAVTPVLTPGEILEWVPELAEIAVFNAREVMSIFSEDIEPLHWENLSREVYKELVEGVDGVVIAHGTDMMSYSASALAFSIVNKPAPIVFVGSQRSSDRPSSDSAFNLRAAFIAASKGSFAESVIVMHGETSDTYALVHRGVKARKMHTSRRDAFQSINDKPIAKVYPETMEVRIVGRIIEHRGKNKEAQLKNKFDDRVALVKVYPGLQPEVLETLIDKGFHGIVLEGSGLGHMPNKLIPVIARAVENDIPVVMTSQCLFGRVNLYVYSTGRRLLEAGVIPGSDILPETAYVKLSWILGSVSRDLEEVRKVFLTNLAGEFNERHILDLYPRWNHE</sequence>
<keyword evidence="1 5" id="KW-0436">Ligase</keyword>
<dbReference type="InterPro" id="IPR037152">
    <property type="entry name" value="L-asparaginase_N_sf"/>
</dbReference>
<feature type="active site" evidence="5 6">
    <location>
        <position position="107"/>
    </location>
</feature>
<evidence type="ECO:0000256" key="3">
    <source>
        <dbReference type="ARBA" id="ARBA00022840"/>
    </source>
</evidence>
<feature type="active site" evidence="5">
    <location>
        <position position="184"/>
    </location>
</feature>
<dbReference type="RefSeq" id="WP_012608486.1">
    <property type="nucleotide sequence ID" value="NC_011766.1"/>
</dbReference>
<dbReference type="GO" id="GO:0006520">
    <property type="term" value="P:amino acid metabolic process"/>
    <property type="evidence" value="ECO:0007669"/>
    <property type="project" value="InterPro"/>
</dbReference>
<comment type="function">
    <text evidence="5 7">Allows the formation of correctly charged Gln-tRNA(Gln) through the transamidation of misacylated Glu-tRNA(Gln) in organisms which lack glutaminyl-tRNA synthetase. The reaction takes place in the presence of glutamine and ATP through an activated gamma-phospho-Glu-tRNA(Gln). The GatDE system is specific for glutamate and does not act on aspartate.</text>
</comment>
<dbReference type="KEGG" id="dka:DKAM_0819"/>
<dbReference type="Proteomes" id="UP000006903">
    <property type="component" value="Chromosome"/>
</dbReference>
<dbReference type="NCBIfam" id="TIGR00519">
    <property type="entry name" value="asnASE_I"/>
    <property type="match status" value="1"/>
</dbReference>
<reference evidence="11 12" key="1">
    <citation type="journal article" date="2009" name="J. Bacteriol.">
        <title>Complete genome sequence of the anaerobic, protein-degrading hyperthermophilic crenarchaeon Desulfurococcus kamchatkensis.</title>
        <authorList>
            <person name="Ravin N.V."/>
            <person name="Mardanov A.V."/>
            <person name="Beletsky A.V."/>
            <person name="Kublanov I.V."/>
            <person name="Kolganova T.V."/>
            <person name="Lebedinsky A.V."/>
            <person name="Chernyh N.A."/>
            <person name="Bonch-Osmolovskaya E.A."/>
            <person name="Skryabin K.G."/>
        </authorList>
    </citation>
    <scope>NUCLEOTIDE SEQUENCE [LARGE SCALE GENOMIC DNA]</scope>
    <source>
        <strain evidence="12">DSM 18924 / JCM 16383 / VKM B-2413 / 1221n</strain>
    </source>
</reference>
<dbReference type="InterPro" id="IPR037222">
    <property type="entry name" value="GatD_N_sf"/>
</dbReference>
<dbReference type="SUPFAM" id="SSF53774">
    <property type="entry name" value="Glutaminase/Asparaginase"/>
    <property type="match status" value="1"/>
</dbReference>
<feature type="domain" description="Asparaginase/glutaminase C-terminal" evidence="9">
    <location>
        <begin position="314"/>
        <end position="428"/>
    </location>
</feature>
<feature type="active site" evidence="5">
    <location>
        <position position="183"/>
    </location>
</feature>
<dbReference type="Gene3D" id="3.40.50.1170">
    <property type="entry name" value="L-asparaginase, N-terminal domain"/>
    <property type="match status" value="1"/>
</dbReference>
<keyword evidence="11" id="KW-0808">Transferase</keyword>
<proteinExistence type="inferred from homology"/>
<comment type="subunit">
    <text evidence="5 7">Heterodimer of GatD and GatE.</text>
</comment>
<dbReference type="Pfam" id="PF17763">
    <property type="entry name" value="Asparaginase_C"/>
    <property type="match status" value="1"/>
</dbReference>
<feature type="domain" description="L-asparaginase N-terminal" evidence="8">
    <location>
        <begin position="98"/>
        <end position="289"/>
    </location>
</feature>
<dbReference type="PANTHER" id="PTHR11707:SF28">
    <property type="entry name" value="60 KDA LYSOPHOSPHOLIPASE"/>
    <property type="match status" value="1"/>
</dbReference>
<dbReference type="InterPro" id="IPR006034">
    <property type="entry name" value="Asparaginase/glutaminase-like"/>
</dbReference>
<evidence type="ECO:0000259" key="9">
    <source>
        <dbReference type="Pfam" id="PF17763"/>
    </source>
</evidence>
<dbReference type="EMBL" id="CP001140">
    <property type="protein sequence ID" value="ACL11145.1"/>
    <property type="molecule type" value="Genomic_DNA"/>
</dbReference>
<dbReference type="InterPro" id="IPR006033">
    <property type="entry name" value="AsnA_fam"/>
</dbReference>
<dbReference type="Pfam" id="PF18195">
    <property type="entry name" value="GatD_N"/>
    <property type="match status" value="1"/>
</dbReference>
<evidence type="ECO:0000259" key="8">
    <source>
        <dbReference type="Pfam" id="PF00710"/>
    </source>
</evidence>
<comment type="catalytic activity">
    <reaction evidence="5 7">
        <text>L-glutamyl-tRNA(Gln) + L-glutamine + ATP + H2O = L-glutaminyl-tRNA(Gln) + L-glutamate + ADP + phosphate + H(+)</text>
        <dbReference type="Rhea" id="RHEA:17521"/>
        <dbReference type="Rhea" id="RHEA-COMP:9681"/>
        <dbReference type="Rhea" id="RHEA-COMP:9684"/>
        <dbReference type="ChEBI" id="CHEBI:15377"/>
        <dbReference type="ChEBI" id="CHEBI:15378"/>
        <dbReference type="ChEBI" id="CHEBI:29985"/>
        <dbReference type="ChEBI" id="CHEBI:30616"/>
        <dbReference type="ChEBI" id="CHEBI:43474"/>
        <dbReference type="ChEBI" id="CHEBI:58359"/>
        <dbReference type="ChEBI" id="CHEBI:78520"/>
        <dbReference type="ChEBI" id="CHEBI:78521"/>
        <dbReference type="ChEBI" id="CHEBI:456216"/>
    </reaction>
</comment>
<evidence type="ECO:0000256" key="4">
    <source>
        <dbReference type="ARBA" id="ARBA00022917"/>
    </source>
</evidence>
<dbReference type="EC" id="6.3.5.-" evidence="5 7"/>
<name>B8D4W4_DESA1</name>
<dbReference type="PIRSF" id="PIRSF500175">
    <property type="entry name" value="Glu_ADT_D"/>
    <property type="match status" value="1"/>
</dbReference>
<comment type="similarity">
    <text evidence="5 7">Belongs to the asparaginase 1 family. GatD subfamily.</text>
</comment>
<dbReference type="GO" id="GO:0006412">
    <property type="term" value="P:translation"/>
    <property type="evidence" value="ECO:0007669"/>
    <property type="project" value="UniProtKB-UniRule"/>
</dbReference>
<evidence type="ECO:0000256" key="7">
    <source>
        <dbReference type="RuleBase" id="RU004457"/>
    </source>
</evidence>
<dbReference type="InterPro" id="IPR036152">
    <property type="entry name" value="Asp/glu_Ase-like_sf"/>
</dbReference>
<keyword evidence="4 5" id="KW-0648">Protein biosynthesis</keyword>
<dbReference type="InterPro" id="IPR011878">
    <property type="entry name" value="GatD"/>
</dbReference>
<dbReference type="GeneID" id="7170969"/>
<dbReference type="PIRSF" id="PIRSF001220">
    <property type="entry name" value="L-ASNase_gatD"/>
    <property type="match status" value="1"/>
</dbReference>
<dbReference type="GO" id="GO:0006450">
    <property type="term" value="P:regulation of translational fidelity"/>
    <property type="evidence" value="ECO:0007669"/>
    <property type="project" value="InterPro"/>
</dbReference>
<dbReference type="SMART" id="SM00870">
    <property type="entry name" value="Asparaginase"/>
    <property type="match status" value="1"/>
</dbReference>
<keyword evidence="2 5" id="KW-0547">Nucleotide-binding</keyword>
<feature type="domain" description="GatD N-terminal" evidence="10">
    <location>
        <begin position="21"/>
        <end position="75"/>
    </location>
</feature>
<dbReference type="Gene3D" id="3.40.50.40">
    <property type="match status" value="1"/>
</dbReference>
<organism evidence="11 12">
    <name type="scientific">Desulfurococcus amylolyticus (strain DSM 18924 / JCM 16383 / VKM B-2413 / 1221n)</name>
    <name type="common">Desulfurococcus kamchatkensis</name>
    <dbReference type="NCBI Taxonomy" id="490899"/>
    <lineage>
        <taxon>Archaea</taxon>
        <taxon>Thermoproteota</taxon>
        <taxon>Thermoprotei</taxon>
        <taxon>Desulfurococcales</taxon>
        <taxon>Desulfurococcaceae</taxon>
        <taxon>Desulfurococcus</taxon>
    </lineage>
</organism>
<dbReference type="PRINTS" id="PR00139">
    <property type="entry name" value="ASNGLNASE"/>
</dbReference>
<dbReference type="InterPro" id="IPR040919">
    <property type="entry name" value="Asparaginase_C"/>
</dbReference>
<evidence type="ECO:0000256" key="5">
    <source>
        <dbReference type="HAMAP-Rule" id="MF_00586"/>
    </source>
</evidence>
<dbReference type="CDD" id="cd08962">
    <property type="entry name" value="GatD"/>
    <property type="match status" value="1"/>
</dbReference>
<dbReference type="GO" id="GO:0004067">
    <property type="term" value="F:asparaginase activity"/>
    <property type="evidence" value="ECO:0007669"/>
    <property type="project" value="UniProtKB-UniRule"/>
</dbReference>
<dbReference type="PANTHER" id="PTHR11707">
    <property type="entry name" value="L-ASPARAGINASE"/>
    <property type="match status" value="1"/>
</dbReference>
<evidence type="ECO:0000256" key="1">
    <source>
        <dbReference type="ARBA" id="ARBA00022598"/>
    </source>
</evidence>
<dbReference type="SUPFAM" id="SSF141300">
    <property type="entry name" value="GatD N-terminal domain-like"/>
    <property type="match status" value="1"/>
</dbReference>
<dbReference type="GO" id="GO:0050567">
    <property type="term" value="F:glutaminyl-tRNA synthase (glutamine-hydrolyzing) activity"/>
    <property type="evidence" value="ECO:0007669"/>
    <property type="project" value="UniProtKB-UniRule"/>
</dbReference>
<evidence type="ECO:0000313" key="11">
    <source>
        <dbReference type="EMBL" id="ACL11145.1"/>
    </source>
</evidence>
<dbReference type="GO" id="GO:0016740">
    <property type="term" value="F:transferase activity"/>
    <property type="evidence" value="ECO:0007669"/>
    <property type="project" value="UniProtKB-KW"/>
</dbReference>
<gene>
    <name evidence="5" type="primary">gatD</name>
    <name evidence="11" type="ordered locus">DKAM_0819</name>
</gene>
<dbReference type="HAMAP" id="MF_00586">
    <property type="entry name" value="GatD"/>
    <property type="match status" value="1"/>
</dbReference>
<dbReference type="AlphaFoldDB" id="B8D4W4"/>
<dbReference type="Pfam" id="PF00710">
    <property type="entry name" value="Asparaginase"/>
    <property type="match status" value="1"/>
</dbReference>
<dbReference type="Gene3D" id="2.30.30.520">
    <property type="match status" value="1"/>
</dbReference>
<dbReference type="NCBIfam" id="TIGR02153">
    <property type="entry name" value="gatD_arch"/>
    <property type="match status" value="1"/>
</dbReference>
<accession>B8D4W4</accession>
<dbReference type="HOGENOM" id="CLU_019134_2_1_2"/>